<dbReference type="InterPro" id="IPR016153">
    <property type="entry name" value="Heat_shock_Hsp33_N"/>
</dbReference>
<evidence type="ECO:0000256" key="1">
    <source>
        <dbReference type="ARBA" id="ARBA00022490"/>
    </source>
</evidence>
<keyword evidence="8" id="KW-1185">Reference proteome</keyword>
<dbReference type="NCBIfam" id="NF001033">
    <property type="entry name" value="PRK00114.1"/>
    <property type="match status" value="1"/>
</dbReference>
<reference evidence="7 8" key="1">
    <citation type="journal article" date="2016" name="C (Basel)">
        <title>Selective Growth of and Electricity Production by Marine Exoelectrogenic Bacteria in Self-Aggregated Hydrogel of Microbially Reduced Graphene Oxide.</title>
        <authorList>
            <person name="Yoshida N."/>
            <person name="Goto Y."/>
            <person name="Miyata Y."/>
        </authorList>
    </citation>
    <scope>NUCLEOTIDE SEQUENCE [LARGE SCALE GENOMIC DNA]</scope>
    <source>
        <strain evidence="7 8">NIT-T3</strain>
    </source>
</reference>
<dbReference type="Pfam" id="PF01430">
    <property type="entry name" value="HSP33"/>
    <property type="match status" value="1"/>
</dbReference>
<comment type="subcellular location">
    <subcellularLocation>
        <location evidence="6">Cytoplasm</location>
    </subcellularLocation>
</comment>
<keyword evidence="2 6" id="KW-0862">Zinc</keyword>
<comment type="similarity">
    <text evidence="6">Belongs to the HSP33 family.</text>
</comment>
<dbReference type="SUPFAM" id="SSF64397">
    <property type="entry name" value="Hsp33 domain"/>
    <property type="match status" value="1"/>
</dbReference>
<dbReference type="Gene3D" id="3.90.1280.10">
    <property type="entry name" value="HSP33 redox switch-like"/>
    <property type="match status" value="1"/>
</dbReference>
<accession>A0ABM8I1V5</accession>
<dbReference type="SUPFAM" id="SSF118352">
    <property type="entry name" value="HSP33 redox switch-like"/>
    <property type="match status" value="1"/>
</dbReference>
<feature type="disulfide bond" description="Redox-active" evidence="6">
    <location>
        <begin position="269"/>
        <end position="272"/>
    </location>
</feature>
<evidence type="ECO:0000313" key="7">
    <source>
        <dbReference type="EMBL" id="BCR06850.1"/>
    </source>
</evidence>
<dbReference type="PANTHER" id="PTHR30111:SF1">
    <property type="entry name" value="33 KDA CHAPERONIN"/>
    <property type="match status" value="1"/>
</dbReference>
<dbReference type="InterPro" id="IPR000397">
    <property type="entry name" value="Heat_shock_Hsp33"/>
</dbReference>
<dbReference type="HAMAP" id="MF_00117">
    <property type="entry name" value="HslO"/>
    <property type="match status" value="1"/>
</dbReference>
<keyword evidence="3 6" id="KW-1015">Disulfide bond</keyword>
<name>A0ABM8I1V5_9BACT</name>
<keyword evidence="5 6" id="KW-0676">Redox-active center</keyword>
<comment type="function">
    <text evidence="6">Redox regulated molecular chaperone. Protects both thermally unfolding and oxidatively damaged proteins from irreversible aggregation. Plays an important role in the bacterial defense system toward oxidative stress.</text>
</comment>
<evidence type="ECO:0000256" key="2">
    <source>
        <dbReference type="ARBA" id="ARBA00022833"/>
    </source>
</evidence>
<dbReference type="RefSeq" id="WP_221250226.1">
    <property type="nucleotide sequence ID" value="NZ_AP024355.1"/>
</dbReference>
<gene>
    <name evidence="6 7" type="primary">hslO</name>
    <name evidence="7" type="ORF">DESUT3_39190</name>
</gene>
<dbReference type="PANTHER" id="PTHR30111">
    <property type="entry name" value="33 KDA CHAPERONIN"/>
    <property type="match status" value="1"/>
</dbReference>
<feature type="disulfide bond" description="Redox-active" evidence="6">
    <location>
        <begin position="236"/>
        <end position="238"/>
    </location>
</feature>
<dbReference type="PIRSF" id="PIRSF005261">
    <property type="entry name" value="Heat_shock_Hsp33"/>
    <property type="match status" value="1"/>
</dbReference>
<proteinExistence type="inferred from homology"/>
<dbReference type="EMBL" id="AP024355">
    <property type="protein sequence ID" value="BCR06850.1"/>
    <property type="molecule type" value="Genomic_DNA"/>
</dbReference>
<sequence>MKDQLVRILSNDGSLRAMAAVTTELTEGIRRRQQTDPTATVAIGRLVTGAALLGSLLKGEQRLALMIEGNGPLQKLHAETDAKGHLRASLKNPVAGLPPKAGRFDVAGAVGRAGFLHVVKDLGLKEPYRSMVQLYSSEIAEDLAYYLTTSEQVPSTVALGVTLGGDASVAAAGGFIVQAMPGGDESLIPLLEQRLAALPPTTDLLHEGRGPLAILELLLEGIPFAVKEQIDLAFQCSCSQQQVLRMLAGLGKPELRELLAKGENVAVTCEFCKQHYEFAPEHLEPLLK</sequence>
<keyword evidence="4 6" id="KW-0143">Chaperone</keyword>
<protein>
    <recommendedName>
        <fullName evidence="6">33 kDa chaperonin</fullName>
    </recommendedName>
    <alternativeName>
        <fullName evidence="6">Heat shock protein 33 homolog</fullName>
        <shortName evidence="6">HSP33</shortName>
    </alternativeName>
</protein>
<dbReference type="Gene3D" id="3.55.30.10">
    <property type="entry name" value="Hsp33 domain"/>
    <property type="match status" value="1"/>
</dbReference>
<evidence type="ECO:0000256" key="4">
    <source>
        <dbReference type="ARBA" id="ARBA00023186"/>
    </source>
</evidence>
<comment type="PTM">
    <text evidence="6">Under oxidizing conditions two disulfide bonds are formed involving the reactive cysteines. Under reducing conditions zinc is bound to the reactive cysteines and the protein is inactive.</text>
</comment>
<evidence type="ECO:0000313" key="8">
    <source>
        <dbReference type="Proteomes" id="UP001319827"/>
    </source>
</evidence>
<reference evidence="7 8" key="2">
    <citation type="journal article" date="2021" name="Int. J. Syst. Evol. Microbiol.">
        <title>Isolation and Polyphasic Characterization of Desulfuromonas versatilis sp. Nov., an Electrogenic Bacteria Capable of Versatile Metabolism Isolated from a Graphene Oxide-Reducing Enrichment Culture.</title>
        <authorList>
            <person name="Xie L."/>
            <person name="Yoshida N."/>
            <person name="Ishii S."/>
            <person name="Meng L."/>
        </authorList>
    </citation>
    <scope>NUCLEOTIDE SEQUENCE [LARGE SCALE GENOMIC DNA]</scope>
    <source>
        <strain evidence="7 8">NIT-T3</strain>
    </source>
</reference>
<dbReference type="InterPro" id="IPR016154">
    <property type="entry name" value="Heat_shock_Hsp33_C"/>
</dbReference>
<evidence type="ECO:0000256" key="5">
    <source>
        <dbReference type="ARBA" id="ARBA00023284"/>
    </source>
</evidence>
<dbReference type="Proteomes" id="UP001319827">
    <property type="component" value="Chromosome"/>
</dbReference>
<evidence type="ECO:0000256" key="3">
    <source>
        <dbReference type="ARBA" id="ARBA00023157"/>
    </source>
</evidence>
<evidence type="ECO:0000256" key="6">
    <source>
        <dbReference type="HAMAP-Rule" id="MF_00117"/>
    </source>
</evidence>
<keyword evidence="1 6" id="KW-0963">Cytoplasm</keyword>
<dbReference type="CDD" id="cd00498">
    <property type="entry name" value="Hsp33"/>
    <property type="match status" value="1"/>
</dbReference>
<organism evidence="7 8">
    <name type="scientific">Desulfuromonas versatilis</name>
    <dbReference type="NCBI Taxonomy" id="2802975"/>
    <lineage>
        <taxon>Bacteria</taxon>
        <taxon>Pseudomonadati</taxon>
        <taxon>Thermodesulfobacteriota</taxon>
        <taxon>Desulfuromonadia</taxon>
        <taxon>Desulfuromonadales</taxon>
        <taxon>Desulfuromonadaceae</taxon>
        <taxon>Desulfuromonas</taxon>
    </lineage>
</organism>